<protein>
    <recommendedName>
        <fullName evidence="3">Synaptobrevin, longin-like domain protein</fullName>
    </recommendedName>
</protein>
<organism evidence="2">
    <name type="scientific">Tanacetum cinerariifolium</name>
    <name type="common">Dalmatian daisy</name>
    <name type="synonym">Chrysanthemum cinerariifolium</name>
    <dbReference type="NCBI Taxonomy" id="118510"/>
    <lineage>
        <taxon>Eukaryota</taxon>
        <taxon>Viridiplantae</taxon>
        <taxon>Streptophyta</taxon>
        <taxon>Embryophyta</taxon>
        <taxon>Tracheophyta</taxon>
        <taxon>Spermatophyta</taxon>
        <taxon>Magnoliopsida</taxon>
        <taxon>eudicotyledons</taxon>
        <taxon>Gunneridae</taxon>
        <taxon>Pentapetalae</taxon>
        <taxon>asterids</taxon>
        <taxon>campanulids</taxon>
        <taxon>Asterales</taxon>
        <taxon>Asteraceae</taxon>
        <taxon>Asteroideae</taxon>
        <taxon>Anthemideae</taxon>
        <taxon>Anthemidinae</taxon>
        <taxon>Tanacetum</taxon>
    </lineage>
</organism>
<evidence type="ECO:0000313" key="2">
    <source>
        <dbReference type="EMBL" id="GFB09803.1"/>
    </source>
</evidence>
<reference evidence="2" key="1">
    <citation type="journal article" date="2019" name="Sci. Rep.">
        <title>Draft genome of Tanacetum cinerariifolium, the natural source of mosquito coil.</title>
        <authorList>
            <person name="Yamashiro T."/>
            <person name="Shiraishi A."/>
            <person name="Satake H."/>
            <person name="Nakayama K."/>
        </authorList>
    </citation>
    <scope>NUCLEOTIDE SEQUENCE</scope>
</reference>
<evidence type="ECO:0000256" key="1">
    <source>
        <dbReference type="SAM" id="MobiDB-lite"/>
    </source>
</evidence>
<feature type="non-terminal residue" evidence="2">
    <location>
        <position position="1"/>
    </location>
</feature>
<feature type="region of interest" description="Disordered" evidence="1">
    <location>
        <begin position="153"/>
        <end position="189"/>
    </location>
</feature>
<dbReference type="EMBL" id="BKCJ010551517">
    <property type="protein sequence ID" value="GFB09803.1"/>
    <property type="molecule type" value="Genomic_DNA"/>
</dbReference>
<comment type="caution">
    <text evidence="2">The sequence shown here is derived from an EMBL/GenBank/DDBJ whole genome shotgun (WGS) entry which is preliminary data.</text>
</comment>
<proteinExistence type="predicted"/>
<evidence type="ECO:0008006" key="3">
    <source>
        <dbReference type="Google" id="ProtNLM"/>
    </source>
</evidence>
<feature type="compositionally biased region" description="Low complexity" evidence="1">
    <location>
        <begin position="86"/>
        <end position="99"/>
    </location>
</feature>
<accession>A0A699KT06</accession>
<feature type="compositionally biased region" description="Basic and acidic residues" evidence="1">
    <location>
        <begin position="164"/>
        <end position="188"/>
    </location>
</feature>
<dbReference type="AlphaFoldDB" id="A0A699KT06"/>
<feature type="region of interest" description="Disordered" evidence="1">
    <location>
        <begin position="65"/>
        <end position="99"/>
    </location>
</feature>
<sequence>IETTNEGTKILATVDGKPRTISESSIRRNLKLKDEAGISSLPNAEIFENLTLMGYNILPNQKFSFQKGSGTPSEPHHTLSPEAQQTSPTATSSPSLPPVTTESILTVIPTDTPSLLGNTSEELGLLKMASKLAAQDLEIVSLKARIKLLEDIDGGADAPSGEDATIKGRSLETREEPGIEKSTDKGSNDTEEMVNVLTSLDAASILTSGVQVSIPPAAEIPTISIPLLVKFLLVVVTPLFVKKTLCHNLGVSSKHS</sequence>
<name>A0A699KT06_TANCI</name>
<gene>
    <name evidence="2" type="ORF">Tci_681774</name>
</gene>